<dbReference type="STRING" id="314271.RB2654_18438"/>
<dbReference type="HOGENOM" id="CLU_1459666_0_0_5"/>
<dbReference type="AlphaFoldDB" id="A3V9J8"/>
<name>A3V9J8_9RHOB</name>
<sequence>MTNTLEIHAAPPSFRTMRWIGAAFLALGVICIFNVATTDPDALWKTPLGVILAVPVLIGVMLGWVGLTETHMRRRLALLTPKGAQVGVHGLIPWSHIVRVERRGSGTYETLTLFPSGKRELRRPIPVGRAETSPDMIVGEVLALIENAGLTVTHAPKEQMIGQRDVWEVSGAPEPAPAKPGHVPA</sequence>
<dbReference type="GO" id="GO:0003952">
    <property type="term" value="F:NAD+ synthase (glutamine-hydrolyzing) activity"/>
    <property type="evidence" value="ECO:0007669"/>
    <property type="project" value="UniProtKB-EC"/>
</dbReference>
<dbReference type="Proteomes" id="UP000002931">
    <property type="component" value="Unassembled WGS sequence"/>
</dbReference>
<organism evidence="2 3">
    <name type="scientific">Maritimibacter alkaliphilus HTCC2654</name>
    <dbReference type="NCBI Taxonomy" id="314271"/>
    <lineage>
        <taxon>Bacteria</taxon>
        <taxon>Pseudomonadati</taxon>
        <taxon>Pseudomonadota</taxon>
        <taxon>Alphaproteobacteria</taxon>
        <taxon>Rhodobacterales</taxon>
        <taxon>Roseobacteraceae</taxon>
        <taxon>Maritimibacter</taxon>
    </lineage>
</organism>
<evidence type="ECO:0000313" key="3">
    <source>
        <dbReference type="Proteomes" id="UP000002931"/>
    </source>
</evidence>
<feature type="transmembrane region" description="Helical" evidence="1">
    <location>
        <begin position="19"/>
        <end position="36"/>
    </location>
</feature>
<evidence type="ECO:0000256" key="1">
    <source>
        <dbReference type="SAM" id="Phobius"/>
    </source>
</evidence>
<accession>A3V9J8</accession>
<keyword evidence="1" id="KW-0472">Membrane</keyword>
<dbReference type="RefSeq" id="WP_008334292.1">
    <property type="nucleotide sequence ID" value="NZ_CH902578.1"/>
</dbReference>
<evidence type="ECO:0000313" key="2">
    <source>
        <dbReference type="EMBL" id="EAQ14589.1"/>
    </source>
</evidence>
<keyword evidence="2" id="KW-0436">Ligase</keyword>
<dbReference type="EMBL" id="AAMT01000001">
    <property type="protein sequence ID" value="EAQ14589.1"/>
    <property type="molecule type" value="Genomic_DNA"/>
</dbReference>
<protein>
    <submittedName>
        <fullName evidence="2">NAD(+) synthase</fullName>
        <ecNumber evidence="2">6.3.5.1</ecNumber>
    </submittedName>
</protein>
<keyword evidence="1" id="KW-1133">Transmembrane helix</keyword>
<dbReference type="EC" id="6.3.5.1" evidence="2"/>
<comment type="caution">
    <text evidence="2">The sequence shown here is derived from an EMBL/GenBank/DDBJ whole genome shotgun (WGS) entry which is preliminary data.</text>
</comment>
<reference evidence="2 3" key="1">
    <citation type="journal article" date="2010" name="J. Bacteriol.">
        <title>Genome sequences of Pelagibaca bermudensis HTCC2601T and Maritimibacter alkaliphilus HTCC2654T, the type strains of two marine Roseobacter genera.</title>
        <authorList>
            <person name="Thrash J.C."/>
            <person name="Cho J.C."/>
            <person name="Ferriera S."/>
            <person name="Johnson J."/>
            <person name="Vergin K.L."/>
            <person name="Giovannoni S.J."/>
        </authorList>
    </citation>
    <scope>NUCLEOTIDE SEQUENCE [LARGE SCALE GENOMIC DNA]</scope>
    <source>
        <strain evidence="2 3">HTCC2654</strain>
    </source>
</reference>
<feature type="transmembrane region" description="Helical" evidence="1">
    <location>
        <begin position="48"/>
        <end position="67"/>
    </location>
</feature>
<gene>
    <name evidence="2" type="ORF">RB2654_18438</name>
</gene>
<proteinExistence type="predicted"/>
<keyword evidence="1" id="KW-0812">Transmembrane</keyword>
<keyword evidence="3" id="KW-1185">Reference proteome</keyword>